<reference evidence="3" key="1">
    <citation type="submission" date="2020-11" db="EMBL/GenBank/DDBJ databases">
        <title>Chlorella ohadii genome sequencing and assembly.</title>
        <authorList>
            <person name="Murik O."/>
            <person name="Treves H."/>
            <person name="Kedem I."/>
            <person name="Shotland Y."/>
            <person name="Kaplan A."/>
        </authorList>
    </citation>
    <scope>NUCLEOTIDE SEQUENCE</scope>
    <source>
        <strain evidence="3">1</strain>
    </source>
</reference>
<organism evidence="3 4">
    <name type="scientific">Chlorella ohadii</name>
    <dbReference type="NCBI Taxonomy" id="2649997"/>
    <lineage>
        <taxon>Eukaryota</taxon>
        <taxon>Viridiplantae</taxon>
        <taxon>Chlorophyta</taxon>
        <taxon>core chlorophytes</taxon>
        <taxon>Trebouxiophyceae</taxon>
        <taxon>Chlorellales</taxon>
        <taxon>Chlorellaceae</taxon>
        <taxon>Chlorella clade</taxon>
        <taxon>Chlorella</taxon>
    </lineage>
</organism>
<dbReference type="InterPro" id="IPR036378">
    <property type="entry name" value="FAS1_dom_sf"/>
</dbReference>
<dbReference type="Gene3D" id="2.30.180.10">
    <property type="entry name" value="FAS1 domain"/>
    <property type="match status" value="1"/>
</dbReference>
<dbReference type="SUPFAM" id="SSF82153">
    <property type="entry name" value="FAS1 domain"/>
    <property type="match status" value="1"/>
</dbReference>
<evidence type="ECO:0000313" key="3">
    <source>
        <dbReference type="EMBL" id="KAI7839327.1"/>
    </source>
</evidence>
<dbReference type="GO" id="GO:0005615">
    <property type="term" value="C:extracellular space"/>
    <property type="evidence" value="ECO:0007669"/>
    <property type="project" value="TreeGrafter"/>
</dbReference>
<dbReference type="InterPro" id="IPR050904">
    <property type="entry name" value="Adhesion/Biosynth-related"/>
</dbReference>
<dbReference type="PANTHER" id="PTHR10900:SF77">
    <property type="entry name" value="FI19380P1"/>
    <property type="match status" value="1"/>
</dbReference>
<dbReference type="PANTHER" id="PTHR10900">
    <property type="entry name" value="PERIOSTIN-RELATED"/>
    <property type="match status" value="1"/>
</dbReference>
<feature type="chain" id="PRO_5042164215" description="FAS1 domain-containing protein" evidence="1">
    <location>
        <begin position="20"/>
        <end position="153"/>
    </location>
</feature>
<comment type="caution">
    <text evidence="3">The sequence shown here is derived from an EMBL/GenBank/DDBJ whole genome shotgun (WGS) entry which is preliminary data.</text>
</comment>
<dbReference type="InterPro" id="IPR000782">
    <property type="entry name" value="FAS1_domain"/>
</dbReference>
<accession>A0AAD5DJU1</accession>
<gene>
    <name evidence="3" type="ORF">COHA_006918</name>
</gene>
<protein>
    <recommendedName>
        <fullName evidence="2">FAS1 domain-containing protein</fullName>
    </recommendedName>
</protein>
<name>A0AAD5DJU1_9CHLO</name>
<evidence type="ECO:0000259" key="2">
    <source>
        <dbReference type="PROSITE" id="PS50213"/>
    </source>
</evidence>
<dbReference type="Proteomes" id="UP001205105">
    <property type="component" value="Unassembled WGS sequence"/>
</dbReference>
<keyword evidence="1" id="KW-0732">Signal</keyword>
<evidence type="ECO:0000256" key="1">
    <source>
        <dbReference type="SAM" id="SignalP"/>
    </source>
</evidence>
<dbReference type="Pfam" id="PF02469">
    <property type="entry name" value="Fasciclin"/>
    <property type="match status" value="1"/>
</dbReference>
<feature type="signal peptide" evidence="1">
    <location>
        <begin position="1"/>
        <end position="19"/>
    </location>
</feature>
<dbReference type="EMBL" id="JADXDR010000103">
    <property type="protein sequence ID" value="KAI7839327.1"/>
    <property type="molecule type" value="Genomic_DNA"/>
</dbReference>
<proteinExistence type="predicted"/>
<dbReference type="AlphaFoldDB" id="A0AAD5DJU1"/>
<sequence length="153" mass="15311">MKAFAVFACLLACASLGRANIVEVAVSVPDLSTLVAAVQAANLTDALANPEAFELALGALNVTLEDVVANTELLTNILAYHVVPGVAAASTDLVDGQVLPTLLGQNITVSIGADGVSLISANPAVPAAKADVASGDALGSIVHVIDFVLVPEL</sequence>
<dbReference type="PROSITE" id="PS50213">
    <property type="entry name" value="FAS1"/>
    <property type="match status" value="1"/>
</dbReference>
<feature type="domain" description="FAS1" evidence="2">
    <location>
        <begin position="18"/>
        <end position="149"/>
    </location>
</feature>
<dbReference type="SMART" id="SM00554">
    <property type="entry name" value="FAS1"/>
    <property type="match status" value="1"/>
</dbReference>
<keyword evidence="4" id="KW-1185">Reference proteome</keyword>
<evidence type="ECO:0000313" key="4">
    <source>
        <dbReference type="Proteomes" id="UP001205105"/>
    </source>
</evidence>